<keyword evidence="2" id="KW-0238">DNA-binding</keyword>
<dbReference type="Gene3D" id="1.10.10.10">
    <property type="entry name" value="Winged helix-like DNA-binding domain superfamily/Winged helix DNA-binding domain"/>
    <property type="match status" value="1"/>
</dbReference>
<dbReference type="Pfam" id="PF12802">
    <property type="entry name" value="MarR_2"/>
    <property type="match status" value="1"/>
</dbReference>
<evidence type="ECO:0000313" key="5">
    <source>
        <dbReference type="EMBL" id="MDY0885653.1"/>
    </source>
</evidence>
<keyword evidence="3" id="KW-0804">Transcription</keyword>
<evidence type="ECO:0000256" key="1">
    <source>
        <dbReference type="ARBA" id="ARBA00023015"/>
    </source>
</evidence>
<accession>A0ABU5EHE0</accession>
<dbReference type="InterPro" id="IPR036390">
    <property type="entry name" value="WH_DNA-bd_sf"/>
</dbReference>
<organism evidence="5 6">
    <name type="scientific">Dongia soli</name>
    <dbReference type="NCBI Taxonomy" id="600628"/>
    <lineage>
        <taxon>Bacteria</taxon>
        <taxon>Pseudomonadati</taxon>
        <taxon>Pseudomonadota</taxon>
        <taxon>Alphaproteobacteria</taxon>
        <taxon>Rhodospirillales</taxon>
        <taxon>Dongiaceae</taxon>
        <taxon>Dongia</taxon>
    </lineage>
</organism>
<name>A0ABU5EHE0_9PROT</name>
<sequence length="162" mass="18505">MNNAPTLGFILHDVARLLRKRFEQRARSLGLTRSQWQTLAYLNVNEGIHQGGLAEILEIEAITLVRILDKLEERGLIERRQHPTDRRIWLLFLREEARPLIKKMQKIGDATRAEALEGLSDEDRAFLLGSLTRMKTNLIDACTRPVDDPVDRAAGAKDRKNA</sequence>
<dbReference type="InterPro" id="IPR000835">
    <property type="entry name" value="HTH_MarR-typ"/>
</dbReference>
<dbReference type="EMBL" id="JAXCLW010000012">
    <property type="protein sequence ID" value="MDY0885653.1"/>
    <property type="molecule type" value="Genomic_DNA"/>
</dbReference>
<feature type="domain" description="HTH marR-type" evidence="4">
    <location>
        <begin position="4"/>
        <end position="136"/>
    </location>
</feature>
<keyword evidence="1" id="KW-0805">Transcription regulation</keyword>
<keyword evidence="6" id="KW-1185">Reference proteome</keyword>
<proteinExistence type="predicted"/>
<dbReference type="PANTHER" id="PTHR42756">
    <property type="entry name" value="TRANSCRIPTIONAL REGULATOR, MARR"/>
    <property type="match status" value="1"/>
</dbReference>
<evidence type="ECO:0000313" key="6">
    <source>
        <dbReference type="Proteomes" id="UP001279642"/>
    </source>
</evidence>
<gene>
    <name evidence="5" type="ORF">SMD27_22640</name>
</gene>
<dbReference type="Proteomes" id="UP001279642">
    <property type="component" value="Unassembled WGS sequence"/>
</dbReference>
<dbReference type="SMART" id="SM00347">
    <property type="entry name" value="HTH_MARR"/>
    <property type="match status" value="1"/>
</dbReference>
<dbReference type="PRINTS" id="PR00598">
    <property type="entry name" value="HTHMARR"/>
</dbReference>
<protein>
    <submittedName>
        <fullName evidence="5">MarR family transcriptional regulator</fullName>
    </submittedName>
</protein>
<reference evidence="5 6" key="1">
    <citation type="journal article" date="2016" name="Antonie Van Leeuwenhoek">
        <title>Dongia soli sp. nov., isolated from soil from Dokdo, Korea.</title>
        <authorList>
            <person name="Kim D.U."/>
            <person name="Lee H."/>
            <person name="Kim H."/>
            <person name="Kim S.G."/>
            <person name="Ka J.O."/>
        </authorList>
    </citation>
    <scope>NUCLEOTIDE SEQUENCE [LARGE SCALE GENOMIC DNA]</scope>
    <source>
        <strain evidence="5 6">D78</strain>
    </source>
</reference>
<evidence type="ECO:0000256" key="3">
    <source>
        <dbReference type="ARBA" id="ARBA00023163"/>
    </source>
</evidence>
<dbReference type="PROSITE" id="PS50995">
    <property type="entry name" value="HTH_MARR_2"/>
    <property type="match status" value="1"/>
</dbReference>
<evidence type="ECO:0000259" key="4">
    <source>
        <dbReference type="PROSITE" id="PS50995"/>
    </source>
</evidence>
<dbReference type="RefSeq" id="WP_320510728.1">
    <property type="nucleotide sequence ID" value="NZ_JAXCLW010000012.1"/>
</dbReference>
<dbReference type="SUPFAM" id="SSF46785">
    <property type="entry name" value="Winged helix' DNA-binding domain"/>
    <property type="match status" value="1"/>
</dbReference>
<dbReference type="PANTHER" id="PTHR42756:SF1">
    <property type="entry name" value="TRANSCRIPTIONAL REPRESSOR OF EMRAB OPERON"/>
    <property type="match status" value="1"/>
</dbReference>
<evidence type="ECO:0000256" key="2">
    <source>
        <dbReference type="ARBA" id="ARBA00023125"/>
    </source>
</evidence>
<comment type="caution">
    <text evidence="5">The sequence shown here is derived from an EMBL/GenBank/DDBJ whole genome shotgun (WGS) entry which is preliminary data.</text>
</comment>
<dbReference type="InterPro" id="IPR036388">
    <property type="entry name" value="WH-like_DNA-bd_sf"/>
</dbReference>